<proteinExistence type="predicted"/>
<name>A0ABW5XDQ8_9MICO</name>
<organism evidence="2 3">
    <name type="scientific">Populibacterium corticicola</name>
    <dbReference type="NCBI Taxonomy" id="1812826"/>
    <lineage>
        <taxon>Bacteria</taxon>
        <taxon>Bacillati</taxon>
        <taxon>Actinomycetota</taxon>
        <taxon>Actinomycetes</taxon>
        <taxon>Micrococcales</taxon>
        <taxon>Jonesiaceae</taxon>
        <taxon>Populibacterium</taxon>
    </lineage>
</organism>
<evidence type="ECO:0008006" key="4">
    <source>
        <dbReference type="Google" id="ProtNLM"/>
    </source>
</evidence>
<keyword evidence="3" id="KW-1185">Reference proteome</keyword>
<keyword evidence="1" id="KW-0812">Transmembrane</keyword>
<evidence type="ECO:0000313" key="2">
    <source>
        <dbReference type="EMBL" id="MFD2839440.1"/>
    </source>
</evidence>
<evidence type="ECO:0000256" key="1">
    <source>
        <dbReference type="SAM" id="Phobius"/>
    </source>
</evidence>
<dbReference type="Proteomes" id="UP001597391">
    <property type="component" value="Unassembled WGS sequence"/>
</dbReference>
<dbReference type="RefSeq" id="WP_377464913.1">
    <property type="nucleotide sequence ID" value="NZ_JBHUOP010000001.1"/>
</dbReference>
<reference evidence="3" key="1">
    <citation type="journal article" date="2019" name="Int. J. Syst. Evol. Microbiol.">
        <title>The Global Catalogue of Microorganisms (GCM) 10K type strain sequencing project: providing services to taxonomists for standard genome sequencing and annotation.</title>
        <authorList>
            <consortium name="The Broad Institute Genomics Platform"/>
            <consortium name="The Broad Institute Genome Sequencing Center for Infectious Disease"/>
            <person name="Wu L."/>
            <person name="Ma J."/>
        </authorList>
    </citation>
    <scope>NUCLEOTIDE SEQUENCE [LARGE SCALE GENOMIC DNA]</scope>
    <source>
        <strain evidence="3">KCTC 33576</strain>
    </source>
</reference>
<feature type="transmembrane region" description="Helical" evidence="1">
    <location>
        <begin position="109"/>
        <end position="134"/>
    </location>
</feature>
<protein>
    <recommendedName>
        <fullName evidence="4">DUF805 domain-containing protein</fullName>
    </recommendedName>
</protein>
<gene>
    <name evidence="2" type="ORF">ACFSYH_02520</name>
</gene>
<evidence type="ECO:0000313" key="3">
    <source>
        <dbReference type="Proteomes" id="UP001597391"/>
    </source>
</evidence>
<feature type="transmembrane region" description="Helical" evidence="1">
    <location>
        <begin position="34"/>
        <end position="52"/>
    </location>
</feature>
<accession>A0ABW5XDQ8</accession>
<comment type="caution">
    <text evidence="2">The sequence shown here is derived from an EMBL/GenBank/DDBJ whole genome shotgun (WGS) entry which is preliminary data.</text>
</comment>
<dbReference type="EMBL" id="JBHUOP010000001">
    <property type="protein sequence ID" value="MFD2839440.1"/>
    <property type="molecule type" value="Genomic_DNA"/>
</dbReference>
<keyword evidence="1" id="KW-1133">Transmembrane helix</keyword>
<keyword evidence="1" id="KW-0472">Membrane</keyword>
<sequence length="153" mass="16241">MNIKHPYLLFGGAGLLSAAWVVFGRGLFGLLGSFTGLYILLLGLPIITLHLLIARNISRTTRSGHPTQPRTLIVMSGAWLCFTLLGFLIPDRIDGTLHAVATGDTPGQIGLAIGFSNPMGIIGIGLCVATIICAHFDARGPQPSEDELYEASQ</sequence>
<feature type="transmembrane region" description="Helical" evidence="1">
    <location>
        <begin position="72"/>
        <end position="89"/>
    </location>
</feature>